<protein>
    <recommendedName>
        <fullName evidence="3">Carbohydrate kinase PfkB domain-containing protein</fullName>
    </recommendedName>
</protein>
<sequence length="267" mass="28797">MEVIAVGTAAIDVICEVGMYPKEDSKARSLATYKCRGGNAASALVVCSQLGGRCRCRWLSTSTDPDKDSDARFIFADLAAYNVDSSLAVIEEESSMSVSYIISGQATGPRTIVHSRTIAELSSKTLASLANYVFVSEDYLRDNVFASSAEQILAKFKGSNGTRTDPVGESIVCRRDSEGYYLKWDAGSTERHPYSTVQHRSLTRGNLESNGAGDSFIGAALAGLSRGNAPFYLVLKTACDVATFKCSQHGFHLPCNKVLEWKSALQS</sequence>
<evidence type="ECO:0000313" key="1">
    <source>
        <dbReference type="EMBL" id="CAI5743827.1"/>
    </source>
</evidence>
<dbReference type="Gene3D" id="3.40.1190.20">
    <property type="match status" value="2"/>
</dbReference>
<gene>
    <name evidence="1" type="ORF">PDE001_LOCUS9015</name>
</gene>
<accession>A0AAV0V3M9</accession>
<proteinExistence type="predicted"/>
<comment type="caution">
    <text evidence="1">The sequence shown here is derived from an EMBL/GenBank/DDBJ whole genome shotgun (WGS) entry which is preliminary data.</text>
</comment>
<dbReference type="EMBL" id="CANTFM010001940">
    <property type="protein sequence ID" value="CAI5743827.1"/>
    <property type="molecule type" value="Genomic_DNA"/>
</dbReference>
<keyword evidence="2" id="KW-1185">Reference proteome</keyword>
<dbReference type="AlphaFoldDB" id="A0AAV0V3M9"/>
<dbReference type="Proteomes" id="UP001162029">
    <property type="component" value="Unassembled WGS sequence"/>
</dbReference>
<dbReference type="PANTHER" id="PTHR42774:SF3">
    <property type="entry name" value="KETOHEXOKINASE"/>
    <property type="match status" value="1"/>
</dbReference>
<reference evidence="1" key="1">
    <citation type="submission" date="2022-12" db="EMBL/GenBank/DDBJ databases">
        <authorList>
            <person name="Webb A."/>
        </authorList>
    </citation>
    <scope>NUCLEOTIDE SEQUENCE</scope>
    <source>
        <strain evidence="1">Pd1</strain>
    </source>
</reference>
<evidence type="ECO:0008006" key="3">
    <source>
        <dbReference type="Google" id="ProtNLM"/>
    </source>
</evidence>
<name>A0AAV0V3M9_9STRA</name>
<dbReference type="PANTHER" id="PTHR42774">
    <property type="entry name" value="PHOSPHOTRANSFERASE SYSTEM TRANSPORT PROTEIN"/>
    <property type="match status" value="1"/>
</dbReference>
<dbReference type="InterPro" id="IPR052562">
    <property type="entry name" value="Ketohexokinase-related"/>
</dbReference>
<organism evidence="1 2">
    <name type="scientific">Peronospora destructor</name>
    <dbReference type="NCBI Taxonomy" id="86335"/>
    <lineage>
        <taxon>Eukaryota</taxon>
        <taxon>Sar</taxon>
        <taxon>Stramenopiles</taxon>
        <taxon>Oomycota</taxon>
        <taxon>Peronosporomycetes</taxon>
        <taxon>Peronosporales</taxon>
        <taxon>Peronosporaceae</taxon>
        <taxon>Peronospora</taxon>
    </lineage>
</organism>
<evidence type="ECO:0000313" key="2">
    <source>
        <dbReference type="Proteomes" id="UP001162029"/>
    </source>
</evidence>
<dbReference type="SUPFAM" id="SSF53613">
    <property type="entry name" value="Ribokinase-like"/>
    <property type="match status" value="1"/>
</dbReference>
<dbReference type="InterPro" id="IPR029056">
    <property type="entry name" value="Ribokinase-like"/>
</dbReference>